<proteinExistence type="predicted"/>
<organism evidence="3 4">
    <name type="scientific">Edaphochlamys debaryana</name>
    <dbReference type="NCBI Taxonomy" id="47281"/>
    <lineage>
        <taxon>Eukaryota</taxon>
        <taxon>Viridiplantae</taxon>
        <taxon>Chlorophyta</taxon>
        <taxon>core chlorophytes</taxon>
        <taxon>Chlorophyceae</taxon>
        <taxon>CS clade</taxon>
        <taxon>Chlamydomonadales</taxon>
        <taxon>Chlamydomonadales incertae sedis</taxon>
        <taxon>Edaphochlamys</taxon>
    </lineage>
</organism>
<feature type="region of interest" description="Disordered" evidence="1">
    <location>
        <begin position="194"/>
        <end position="287"/>
    </location>
</feature>
<reference evidence="3" key="1">
    <citation type="journal article" date="2020" name="bioRxiv">
        <title>Comparative genomics of Chlamydomonas.</title>
        <authorList>
            <person name="Craig R.J."/>
            <person name="Hasan A.R."/>
            <person name="Ness R.W."/>
            <person name="Keightley P.D."/>
        </authorList>
    </citation>
    <scope>NUCLEOTIDE SEQUENCE</scope>
    <source>
        <strain evidence="3">CCAP 11/70</strain>
    </source>
</reference>
<dbReference type="OrthoDB" id="543482at2759"/>
<feature type="compositionally biased region" description="Basic residues" evidence="1">
    <location>
        <begin position="205"/>
        <end position="215"/>
    </location>
</feature>
<accession>A0A835XUR8</accession>
<dbReference type="EMBL" id="JAEHOE010000115">
    <property type="protein sequence ID" value="KAG2486244.1"/>
    <property type="molecule type" value="Genomic_DNA"/>
</dbReference>
<evidence type="ECO:0000256" key="2">
    <source>
        <dbReference type="SAM" id="SignalP"/>
    </source>
</evidence>
<feature type="compositionally biased region" description="Polar residues" evidence="1">
    <location>
        <begin position="265"/>
        <end position="276"/>
    </location>
</feature>
<keyword evidence="2" id="KW-0732">Signal</keyword>
<gene>
    <name evidence="3" type="ORF">HYH03_015069</name>
</gene>
<keyword evidence="4" id="KW-1185">Reference proteome</keyword>
<protein>
    <submittedName>
        <fullName evidence="3">Uncharacterized protein</fullName>
    </submittedName>
</protein>
<sequence length="585" mass="62661">MSGYWSLAPRFGLNTIVLAILAISQIAAAVVERAVGPVPALGPAVAASCQPESFPNLRTALSIDLYTANPPGDELHGGLFNLTACGHGPRVVLLIKSTPPPSTRRLGLPVFRIRVVGPSGVWRERVLECSDTLAVAGLEMTQRGLHSAEVLLQYPDLSLCDIANSTHATVPTDGPTPGSPSLKPWLGYLHARWHDPPTSSAPHRAAVRARTRRHLQSAPSGARHAPHSADGHHTPSMHLAWSAGPPSVRDFQAAPHAGLPLSGPPGSNASDPQSKSGAAANDGRPSAAAGVRAAERCAPLGLQPGRWVWSKGWDAGAQAEAASIARSCVWMPNARSVPPSVCNNTVLQFDWSASALRWRGRNCSAPDFADFDMPACLARLGVGPAHGGRKLCTLGDSHSRYLSYALDGWTSNFTKPSIHDCRTWDKSNPVSDYVAFLSDPWAERDNGANAENCSVVIANHGNWPLSFQTKGRPQNASRYAATLQKWLKPLAAVQALGRTRVVYALTLAEPEQWRRLLGQDWRTEPVMEQYNLAAIKVATELGLPILDLWGPSVGLTESSWDSSHYFWKGAVGHVVLSRAVASLCS</sequence>
<name>A0A835XUR8_9CHLO</name>
<dbReference type="AlphaFoldDB" id="A0A835XUR8"/>
<dbReference type="Proteomes" id="UP000612055">
    <property type="component" value="Unassembled WGS sequence"/>
</dbReference>
<evidence type="ECO:0000256" key="1">
    <source>
        <dbReference type="SAM" id="MobiDB-lite"/>
    </source>
</evidence>
<comment type="caution">
    <text evidence="3">The sequence shown here is derived from an EMBL/GenBank/DDBJ whole genome shotgun (WGS) entry which is preliminary data.</text>
</comment>
<evidence type="ECO:0000313" key="3">
    <source>
        <dbReference type="EMBL" id="KAG2486244.1"/>
    </source>
</evidence>
<evidence type="ECO:0000313" key="4">
    <source>
        <dbReference type="Proteomes" id="UP000612055"/>
    </source>
</evidence>
<feature type="chain" id="PRO_5032398214" evidence="2">
    <location>
        <begin position="30"/>
        <end position="585"/>
    </location>
</feature>
<feature type="signal peptide" evidence="2">
    <location>
        <begin position="1"/>
        <end position="29"/>
    </location>
</feature>